<sequence length="241" mass="25158">MGCSTTGIVAVLIMVAALIFSMVSFVAPNWSMSESPSDTLTNIKFSTGVWGYCVNAEYNTGANLSSKFVDTCFSFYAPGKISLNTSTTSLRQNNSISVCDAVRSLDESDLAPFVAVTGVNKDAFRAFLVLSCGSVGKSSFVFALLAVLFGTLGVLVSIVFVVCFPVKSCLVSFLKALTCGAALSSLIAFMCWLAQTASLGKAGIHPGSCFVIEIIACVSFLGAYAAINHHAASQSVGVKTV</sequence>
<keyword evidence="1" id="KW-0812">Transmembrane</keyword>
<feature type="transmembrane region" description="Helical" evidence="1">
    <location>
        <begin position="203"/>
        <end position="227"/>
    </location>
</feature>
<evidence type="ECO:0000313" key="2">
    <source>
        <dbReference type="EMBL" id="KAF0689238.1"/>
    </source>
</evidence>
<keyword evidence="4" id="KW-1185">Reference proteome</keyword>
<dbReference type="Proteomes" id="UP000332933">
    <property type="component" value="Unassembled WGS sequence"/>
</dbReference>
<gene>
    <name evidence="3" type="primary">Aste57867_19289</name>
    <name evidence="2" type="ORF">As57867_019225</name>
    <name evidence="3" type="ORF">ASTE57867_19289</name>
</gene>
<name>A0A485LCD8_9STRA</name>
<feature type="transmembrane region" description="Helical" evidence="1">
    <location>
        <begin position="176"/>
        <end position="197"/>
    </location>
</feature>
<organism evidence="3 4">
    <name type="scientific">Aphanomyces stellatus</name>
    <dbReference type="NCBI Taxonomy" id="120398"/>
    <lineage>
        <taxon>Eukaryota</taxon>
        <taxon>Sar</taxon>
        <taxon>Stramenopiles</taxon>
        <taxon>Oomycota</taxon>
        <taxon>Saprolegniomycetes</taxon>
        <taxon>Saprolegniales</taxon>
        <taxon>Verrucalvaceae</taxon>
        <taxon>Aphanomyces</taxon>
    </lineage>
</organism>
<evidence type="ECO:0000313" key="3">
    <source>
        <dbReference type="EMBL" id="VFT96009.1"/>
    </source>
</evidence>
<evidence type="ECO:0000313" key="4">
    <source>
        <dbReference type="Proteomes" id="UP000332933"/>
    </source>
</evidence>
<dbReference type="EMBL" id="CAADRA010006509">
    <property type="protein sequence ID" value="VFT96009.1"/>
    <property type="molecule type" value="Genomic_DNA"/>
</dbReference>
<protein>
    <submittedName>
        <fullName evidence="3">Aste57867_19289 protein</fullName>
    </submittedName>
</protein>
<proteinExistence type="predicted"/>
<dbReference type="OrthoDB" id="71476at2759"/>
<keyword evidence="1" id="KW-0472">Membrane</keyword>
<evidence type="ECO:0000256" key="1">
    <source>
        <dbReference type="SAM" id="Phobius"/>
    </source>
</evidence>
<reference evidence="2" key="2">
    <citation type="submission" date="2019-06" db="EMBL/GenBank/DDBJ databases">
        <title>Genomics analysis of Aphanomyces spp. identifies a new class of oomycete effector associated with host adaptation.</title>
        <authorList>
            <person name="Gaulin E."/>
        </authorList>
    </citation>
    <scope>NUCLEOTIDE SEQUENCE</scope>
    <source>
        <strain evidence="2">CBS 578.67</strain>
    </source>
</reference>
<reference evidence="3 4" key="1">
    <citation type="submission" date="2019-03" db="EMBL/GenBank/DDBJ databases">
        <authorList>
            <person name="Gaulin E."/>
            <person name="Dumas B."/>
        </authorList>
    </citation>
    <scope>NUCLEOTIDE SEQUENCE [LARGE SCALE GENOMIC DNA]</scope>
    <source>
        <strain evidence="3">CBS 568.67</strain>
    </source>
</reference>
<feature type="transmembrane region" description="Helical" evidence="1">
    <location>
        <begin position="7"/>
        <end position="27"/>
    </location>
</feature>
<dbReference type="AlphaFoldDB" id="A0A485LCD8"/>
<accession>A0A485LCD8</accession>
<dbReference type="EMBL" id="VJMH01006488">
    <property type="protein sequence ID" value="KAF0689238.1"/>
    <property type="molecule type" value="Genomic_DNA"/>
</dbReference>
<keyword evidence="1" id="KW-1133">Transmembrane helix</keyword>
<feature type="transmembrane region" description="Helical" evidence="1">
    <location>
        <begin position="140"/>
        <end position="164"/>
    </location>
</feature>